<dbReference type="HOGENOM" id="CLU_3274684_0_0_10"/>
<protein>
    <submittedName>
        <fullName evidence="1">Uncharacterized protein</fullName>
    </submittedName>
</protein>
<keyword evidence="2" id="KW-1185">Reference proteome</keyword>
<sequence>MFHFSTLSPWFEDLNFIERVEVFIVTLASLQVKQTIIKQII</sequence>
<dbReference type="EMBL" id="AEQO01000002">
    <property type="protein sequence ID" value="EFV05825.1"/>
    <property type="molecule type" value="Genomic_DNA"/>
</dbReference>
<accession>E6MKK9</accession>
<comment type="caution">
    <text evidence="1">The sequence shown here is derived from an EMBL/GenBank/DDBJ whole genome shotgun (WGS) entry which is preliminary data.</text>
</comment>
<proteinExistence type="predicted"/>
<dbReference type="Proteomes" id="UP000003874">
    <property type="component" value="Unassembled WGS sequence"/>
</dbReference>
<dbReference type="AlphaFoldDB" id="E6MKK9"/>
<organism evidence="1 2">
    <name type="scientific">Segatella salivae DSM 15606</name>
    <dbReference type="NCBI Taxonomy" id="888832"/>
    <lineage>
        <taxon>Bacteria</taxon>
        <taxon>Pseudomonadati</taxon>
        <taxon>Bacteroidota</taxon>
        <taxon>Bacteroidia</taxon>
        <taxon>Bacteroidales</taxon>
        <taxon>Prevotellaceae</taxon>
        <taxon>Segatella</taxon>
    </lineage>
</organism>
<gene>
    <name evidence="1" type="ORF">HMPREF9420_0026</name>
</gene>
<name>E6MKK9_9BACT</name>
<evidence type="ECO:0000313" key="2">
    <source>
        <dbReference type="Proteomes" id="UP000003874"/>
    </source>
</evidence>
<evidence type="ECO:0000313" key="1">
    <source>
        <dbReference type="EMBL" id="EFV05825.1"/>
    </source>
</evidence>
<reference evidence="1 2" key="1">
    <citation type="submission" date="2010-12" db="EMBL/GenBank/DDBJ databases">
        <authorList>
            <person name="Muzny D."/>
            <person name="Qin X."/>
            <person name="Deng J."/>
            <person name="Jiang H."/>
            <person name="Liu Y."/>
            <person name="Qu J."/>
            <person name="Song X.-Z."/>
            <person name="Zhang L."/>
            <person name="Thornton R."/>
            <person name="Coyle M."/>
            <person name="Francisco L."/>
            <person name="Jackson L."/>
            <person name="Javaid M."/>
            <person name="Korchina V."/>
            <person name="Kovar C."/>
            <person name="Mata R."/>
            <person name="Mathew T."/>
            <person name="Ngo R."/>
            <person name="Nguyen L."/>
            <person name="Nguyen N."/>
            <person name="Okwuonu G."/>
            <person name="Ongeri F."/>
            <person name="Pham C."/>
            <person name="Simmons D."/>
            <person name="Wilczek-Boney K."/>
            <person name="Hale W."/>
            <person name="Jakkamsetti A."/>
            <person name="Pham P."/>
            <person name="Ruth R."/>
            <person name="San Lucas F."/>
            <person name="Warren J."/>
            <person name="Zhang J."/>
            <person name="Zhao Z."/>
            <person name="Zhou C."/>
            <person name="Zhu D."/>
            <person name="Lee S."/>
            <person name="Bess C."/>
            <person name="Blankenburg K."/>
            <person name="Forbes L."/>
            <person name="Fu Q."/>
            <person name="Gubbala S."/>
            <person name="Hirani K."/>
            <person name="Jayaseelan J.C."/>
            <person name="Lara F."/>
            <person name="Munidasa M."/>
            <person name="Palculict T."/>
            <person name="Patil S."/>
            <person name="Pu L.-L."/>
            <person name="Saada N."/>
            <person name="Tang L."/>
            <person name="Weissenberger G."/>
            <person name="Zhu Y."/>
            <person name="Hemphill L."/>
            <person name="Shang Y."/>
            <person name="Youmans B."/>
            <person name="Ayvaz T."/>
            <person name="Ross M."/>
            <person name="Santibanez J."/>
            <person name="Aqrawi P."/>
            <person name="Gross S."/>
            <person name="Joshi V."/>
            <person name="Fowler G."/>
            <person name="Nazareth L."/>
            <person name="Reid J."/>
            <person name="Worley K."/>
            <person name="Petrosino J."/>
            <person name="Highlander S."/>
            <person name="Gibbs R."/>
        </authorList>
    </citation>
    <scope>NUCLEOTIDE SEQUENCE [LARGE SCALE GENOMIC DNA]</scope>
    <source>
        <strain evidence="1 2">DSM 15606</strain>
    </source>
</reference>